<gene>
    <name evidence="1" type="ORF">GCM10020369_58710</name>
</gene>
<organism evidence="1 2">
    <name type="scientific">Cryptosporangium minutisporangium</name>
    <dbReference type="NCBI Taxonomy" id="113569"/>
    <lineage>
        <taxon>Bacteria</taxon>
        <taxon>Bacillati</taxon>
        <taxon>Actinomycetota</taxon>
        <taxon>Actinomycetes</taxon>
        <taxon>Cryptosporangiales</taxon>
        <taxon>Cryptosporangiaceae</taxon>
        <taxon>Cryptosporangium</taxon>
    </lineage>
</organism>
<protein>
    <submittedName>
        <fullName evidence="1">Uncharacterized protein</fullName>
    </submittedName>
</protein>
<accession>A0ABP6T507</accession>
<name>A0ABP6T507_9ACTN</name>
<evidence type="ECO:0000313" key="2">
    <source>
        <dbReference type="Proteomes" id="UP001501676"/>
    </source>
</evidence>
<proteinExistence type="predicted"/>
<reference evidence="2" key="1">
    <citation type="journal article" date="2019" name="Int. J. Syst. Evol. Microbiol.">
        <title>The Global Catalogue of Microorganisms (GCM) 10K type strain sequencing project: providing services to taxonomists for standard genome sequencing and annotation.</title>
        <authorList>
            <consortium name="The Broad Institute Genomics Platform"/>
            <consortium name="The Broad Institute Genome Sequencing Center for Infectious Disease"/>
            <person name="Wu L."/>
            <person name="Ma J."/>
        </authorList>
    </citation>
    <scope>NUCLEOTIDE SEQUENCE [LARGE SCALE GENOMIC DNA]</scope>
    <source>
        <strain evidence="2">JCM 9458</strain>
    </source>
</reference>
<keyword evidence="2" id="KW-1185">Reference proteome</keyword>
<dbReference type="Proteomes" id="UP001501676">
    <property type="component" value="Unassembled WGS sequence"/>
</dbReference>
<dbReference type="RefSeq" id="WP_345731487.1">
    <property type="nucleotide sequence ID" value="NZ_BAAAYN010000043.1"/>
</dbReference>
<dbReference type="EMBL" id="BAAAYN010000043">
    <property type="protein sequence ID" value="GAA3393387.1"/>
    <property type="molecule type" value="Genomic_DNA"/>
</dbReference>
<comment type="caution">
    <text evidence="1">The sequence shown here is derived from an EMBL/GenBank/DDBJ whole genome shotgun (WGS) entry which is preliminary data.</text>
</comment>
<evidence type="ECO:0000313" key="1">
    <source>
        <dbReference type="EMBL" id="GAA3393387.1"/>
    </source>
</evidence>
<sequence length="142" mass="14663">MTITTSSYLPPRGAGAVIEPGWGALPDELPGPPVRVTVVGAPDSLAALAEELPVHWRLESTTLAEVGDTDLLVISRATGGRIRAAVRQHPGTPVVGVLDSCAPAEQVVEVLEAGADACVRSGLPALVGSHLRACHRRRVLAA</sequence>